<organism evidence="4 5">
    <name type="scientific">Hyperthermus butylicus (strain DSM 5456 / JCM 9403 / PLM1-5)</name>
    <dbReference type="NCBI Taxonomy" id="415426"/>
    <lineage>
        <taxon>Archaea</taxon>
        <taxon>Thermoproteota</taxon>
        <taxon>Thermoprotei</taxon>
        <taxon>Desulfurococcales</taxon>
        <taxon>Pyrodictiaceae</taxon>
        <taxon>Hyperthermus</taxon>
    </lineage>
</organism>
<dbReference type="Pfam" id="PF01230">
    <property type="entry name" value="HIT"/>
    <property type="match status" value="1"/>
</dbReference>
<dbReference type="GO" id="GO:0003824">
    <property type="term" value="F:catalytic activity"/>
    <property type="evidence" value="ECO:0007669"/>
    <property type="project" value="InterPro"/>
</dbReference>
<feature type="short sequence motif" description="Histidine triad motif" evidence="2">
    <location>
        <begin position="124"/>
        <end position="128"/>
    </location>
</feature>
<dbReference type="CDD" id="cd01275">
    <property type="entry name" value="FHIT"/>
    <property type="match status" value="1"/>
</dbReference>
<dbReference type="EMBL" id="CP000493">
    <property type="protein sequence ID" value="ABM80818.1"/>
    <property type="molecule type" value="Genomic_DNA"/>
</dbReference>
<proteinExistence type="predicted"/>
<dbReference type="EnsemblBacteria" id="ABM80818">
    <property type="protein sequence ID" value="ABM80818"/>
    <property type="gene ID" value="Hbut_0970"/>
</dbReference>
<dbReference type="GO" id="GO:0000166">
    <property type="term" value="F:nucleotide binding"/>
    <property type="evidence" value="ECO:0007669"/>
    <property type="project" value="UniProtKB-KW"/>
</dbReference>
<gene>
    <name evidence="4" type="ordered locus">Hbut_0970</name>
</gene>
<dbReference type="AlphaFoldDB" id="A2BLF7"/>
<dbReference type="HOGENOM" id="CLU_056776_1_2_2"/>
<reference evidence="4 5" key="1">
    <citation type="journal article" date="2007" name="Archaea">
        <title>The genome of Hyperthermus butylicus: a sulfur-reducing, peptide fermenting, neutrophilic Crenarchaeote growing up to 108 degrees C.</title>
        <authorList>
            <person name="Brugger K."/>
            <person name="Chen L."/>
            <person name="Stark M."/>
            <person name="Zibat A."/>
            <person name="Redder P."/>
            <person name="Ruepp A."/>
            <person name="Awayez M."/>
            <person name="She Q."/>
            <person name="Garrett R.A."/>
            <person name="Klenk H.P."/>
        </authorList>
    </citation>
    <scope>NUCLEOTIDE SEQUENCE [LARGE SCALE GENOMIC DNA]</scope>
    <source>
        <strain evidence="5">DSM 5456 / JCM 9403 / PLM1-5</strain>
    </source>
</reference>
<dbReference type="PANTHER" id="PTHR42997:SF1">
    <property type="entry name" value="AP-4-A PHOSPHORYLASE"/>
    <property type="match status" value="1"/>
</dbReference>
<evidence type="ECO:0000256" key="1">
    <source>
        <dbReference type="ARBA" id="ARBA00022741"/>
    </source>
</evidence>
<evidence type="ECO:0000256" key="2">
    <source>
        <dbReference type="PROSITE-ProRule" id="PRU00464"/>
    </source>
</evidence>
<dbReference type="PANTHER" id="PTHR42997">
    <property type="entry name" value="HIT FAMILY HYDROLASE"/>
    <property type="match status" value="1"/>
</dbReference>
<dbReference type="Gene3D" id="3.30.428.10">
    <property type="entry name" value="HIT-like"/>
    <property type="match status" value="1"/>
</dbReference>
<sequence length="185" mass="21261">MSEPLMPVLFAPWRFKYIKSTVEAEKQVCIFCEAPRKPDDESLILYRGKHSYVIMNLYPYNTGHVMVVPYRHVANIEDLSDEELLEMARLVKLSIKAIREVYRPHGFNIGINIGRVAGAGVDKHVHIHIVPRWNGDTNFMPIIAGVKVVSQDVKESYKMLKPAFNRAAHELESWKDPSQHHQDKA</sequence>
<dbReference type="Proteomes" id="UP000002593">
    <property type="component" value="Chromosome"/>
</dbReference>
<keyword evidence="1" id="KW-0547">Nucleotide-binding</keyword>
<protein>
    <submittedName>
        <fullName evidence="4">Universally conserved protein</fullName>
    </submittedName>
</protein>
<dbReference type="InterPro" id="IPR052908">
    <property type="entry name" value="AP-4-A_phosphorylase"/>
</dbReference>
<dbReference type="InterPro" id="IPR011146">
    <property type="entry name" value="HIT-like"/>
</dbReference>
<feature type="domain" description="HIT" evidence="3">
    <location>
        <begin position="30"/>
        <end position="139"/>
    </location>
</feature>
<dbReference type="InterPro" id="IPR039383">
    <property type="entry name" value="FHIT"/>
</dbReference>
<dbReference type="SUPFAM" id="SSF54197">
    <property type="entry name" value="HIT-like"/>
    <property type="match status" value="1"/>
</dbReference>
<evidence type="ECO:0000259" key="3">
    <source>
        <dbReference type="PROSITE" id="PS51084"/>
    </source>
</evidence>
<name>A2BLF7_HYPBU</name>
<dbReference type="eggNOG" id="arCOG00419">
    <property type="taxonomic scope" value="Archaea"/>
</dbReference>
<dbReference type="PROSITE" id="PS51084">
    <property type="entry name" value="HIT_2"/>
    <property type="match status" value="1"/>
</dbReference>
<keyword evidence="5" id="KW-1185">Reference proteome</keyword>
<evidence type="ECO:0000313" key="5">
    <source>
        <dbReference type="Proteomes" id="UP000002593"/>
    </source>
</evidence>
<evidence type="ECO:0000313" key="4">
    <source>
        <dbReference type="EMBL" id="ABM80818.1"/>
    </source>
</evidence>
<dbReference type="KEGG" id="hbu:Hbut_0970"/>
<dbReference type="STRING" id="415426.Hbut_0970"/>
<dbReference type="InterPro" id="IPR036265">
    <property type="entry name" value="HIT-like_sf"/>
</dbReference>
<accession>A2BLF7</accession>